<evidence type="ECO:0000313" key="1">
    <source>
        <dbReference type="EMBL" id="MBD7908030.1"/>
    </source>
</evidence>
<dbReference type="RefSeq" id="WP_191689164.1">
    <property type="nucleotide sequence ID" value="NZ_JACSQY010000003.1"/>
</dbReference>
<dbReference type="EMBL" id="JACSQY010000003">
    <property type="protein sequence ID" value="MBD7908030.1"/>
    <property type="molecule type" value="Genomic_DNA"/>
</dbReference>
<gene>
    <name evidence="1" type="ORF">H9659_06805</name>
</gene>
<reference evidence="1 2" key="1">
    <citation type="submission" date="2020-08" db="EMBL/GenBank/DDBJ databases">
        <title>A Genomic Blueprint of the Chicken Gut Microbiome.</title>
        <authorList>
            <person name="Gilroy R."/>
            <person name="Ravi A."/>
            <person name="Getino M."/>
            <person name="Pursley I."/>
            <person name="Horton D.L."/>
            <person name="Alikhan N.-F."/>
            <person name="Baker D."/>
            <person name="Gharbi K."/>
            <person name="Hall N."/>
            <person name="Watson M."/>
            <person name="Adriaenssens E.M."/>
            <person name="Foster-Nyarko E."/>
            <person name="Jarju S."/>
            <person name="Secka A."/>
            <person name="Antonio M."/>
            <person name="Oren A."/>
            <person name="Chaudhuri R."/>
            <person name="La Ragione R.M."/>
            <person name="Hildebrand F."/>
            <person name="Pallen M.J."/>
        </authorList>
    </citation>
    <scope>NUCLEOTIDE SEQUENCE [LARGE SCALE GENOMIC DNA]</scope>
    <source>
        <strain evidence="1 2">Sa3CUA8</strain>
    </source>
</reference>
<sequence length="208" mass="23200">MNVKKSYLVAVLLAAIIFISVLVIDNSDDTDPDSGSTIEHVALSGPGEISDYTDPPDLTEHQVALNDLYVKIPNQKRDVELTKRTTDNYIIVDISDKETGELLYTYGESSGHEKEKLVFREIPTKEGMVLLQMVVILDPMDRLISTVVDTTVVYDPKPDEVETEAIDYGSRSGEFPAENVEVLANLNMKWGNERQNLYEGYEVGVIGE</sequence>
<accession>A0ABR8PIN0</accession>
<name>A0ABR8PIN0_9BACL</name>
<protein>
    <submittedName>
        <fullName evidence="1">Uncharacterized protein</fullName>
    </submittedName>
</protein>
<dbReference type="Proteomes" id="UP000659496">
    <property type="component" value="Unassembled WGS sequence"/>
</dbReference>
<comment type="caution">
    <text evidence="1">The sequence shown here is derived from an EMBL/GenBank/DDBJ whole genome shotgun (WGS) entry which is preliminary data.</text>
</comment>
<keyword evidence="2" id="KW-1185">Reference proteome</keyword>
<evidence type="ECO:0000313" key="2">
    <source>
        <dbReference type="Proteomes" id="UP000659496"/>
    </source>
</evidence>
<organism evidence="1 2">
    <name type="scientific">Sporosarcina gallistercoris</name>
    <dbReference type="NCBI Taxonomy" id="2762245"/>
    <lineage>
        <taxon>Bacteria</taxon>
        <taxon>Bacillati</taxon>
        <taxon>Bacillota</taxon>
        <taxon>Bacilli</taxon>
        <taxon>Bacillales</taxon>
        <taxon>Caryophanaceae</taxon>
        <taxon>Sporosarcina</taxon>
    </lineage>
</organism>
<proteinExistence type="predicted"/>